<dbReference type="PANTHER" id="PTHR30528:SF0">
    <property type="entry name" value="CYTOPLASMIC PROTEIN"/>
    <property type="match status" value="1"/>
</dbReference>
<accession>A0AAU3I031</accession>
<dbReference type="Pfam" id="PF06224">
    <property type="entry name" value="AlkZ-like"/>
    <property type="match status" value="1"/>
</dbReference>
<dbReference type="EMBL" id="CP109546">
    <property type="protein sequence ID" value="WTZ09850.1"/>
    <property type="molecule type" value="Genomic_DNA"/>
</dbReference>
<proteinExistence type="predicted"/>
<dbReference type="PANTHER" id="PTHR30528">
    <property type="entry name" value="CYTOPLASMIC PROTEIN"/>
    <property type="match status" value="1"/>
</dbReference>
<name>A0AAU3I031_9ACTN</name>
<dbReference type="GO" id="GO:0003677">
    <property type="term" value="F:DNA binding"/>
    <property type="evidence" value="ECO:0007669"/>
    <property type="project" value="UniProtKB-KW"/>
</dbReference>
<sequence>MTSLPRPTTELSADEARRIALRAQGFLGAPDRRAGVRGVLRHLGAVQLDTISVLARSHELIPYARLGAVGRKTVEQAYWTSTPPGDTPPAPHAFEYWSHAACILPVEEWPHFAFRRRAYRARPHWNHDLPDGAYDQVLKQLRAEGPLTATDLGGAKKTSEWWDWSGTKVAVERALMYGEVVCVERRGWKRVYDLAERAIPKPLLHDELDDRECLRRLVRLAGQSLGVGTRADIADYHRLKLDQVDAVIGDSGLVPVTVEGWGRAAAGKGGAGSPGSRPAGDAWADPAALETVPRGRHRTTLLSPFDSLVWERARTERIFDFTHRLEAYTPKPKRVHGYFAMPVLAGGRLVGRVDPAREGRTLVARQVTLDGAKAVPAVAQALAEAADWVDCTDVRVERVDAPDLREPLSAELVRILG</sequence>
<gene>
    <name evidence="1" type="ORF">OG699_18740</name>
</gene>
<organism evidence="1">
    <name type="scientific">Streptomyces sp. NBC_01393</name>
    <dbReference type="NCBI Taxonomy" id="2903851"/>
    <lineage>
        <taxon>Bacteria</taxon>
        <taxon>Bacillati</taxon>
        <taxon>Actinomycetota</taxon>
        <taxon>Actinomycetes</taxon>
        <taxon>Kitasatosporales</taxon>
        <taxon>Streptomycetaceae</taxon>
        <taxon>Streptomyces</taxon>
    </lineage>
</organism>
<keyword evidence="1" id="KW-0238">DNA-binding</keyword>
<protein>
    <submittedName>
        <fullName evidence="1">Winged helix DNA-binding domain-containing protein</fullName>
    </submittedName>
</protein>
<reference evidence="1" key="1">
    <citation type="submission" date="2022-10" db="EMBL/GenBank/DDBJ databases">
        <title>The complete genomes of actinobacterial strains from the NBC collection.</title>
        <authorList>
            <person name="Joergensen T.S."/>
            <person name="Alvarez Arevalo M."/>
            <person name="Sterndorff E.B."/>
            <person name="Faurdal D."/>
            <person name="Vuksanovic O."/>
            <person name="Mourched A.-S."/>
            <person name="Charusanti P."/>
            <person name="Shaw S."/>
            <person name="Blin K."/>
            <person name="Weber T."/>
        </authorList>
    </citation>
    <scope>NUCLEOTIDE SEQUENCE</scope>
    <source>
        <strain evidence="1">NBC_01393</strain>
    </source>
</reference>
<dbReference type="AlphaFoldDB" id="A0AAU3I031"/>
<evidence type="ECO:0000313" key="1">
    <source>
        <dbReference type="EMBL" id="WTZ09850.1"/>
    </source>
</evidence>
<dbReference type="InterPro" id="IPR009351">
    <property type="entry name" value="AlkZ-like"/>
</dbReference>